<dbReference type="GO" id="GO:0004867">
    <property type="term" value="F:serine-type endopeptidase inhibitor activity"/>
    <property type="evidence" value="ECO:0007669"/>
    <property type="project" value="UniProtKB-KW"/>
</dbReference>
<evidence type="ECO:0000259" key="5">
    <source>
        <dbReference type="Pfam" id="PF01826"/>
    </source>
</evidence>
<dbReference type="Pfam" id="PF01826">
    <property type="entry name" value="TIL"/>
    <property type="match status" value="2"/>
</dbReference>
<protein>
    <recommendedName>
        <fullName evidence="5">TIL domain-containing protein</fullName>
    </recommendedName>
</protein>
<name>A0AA36DJL7_CYLNA</name>
<accession>A0AA36DJL7</accession>
<reference evidence="6" key="1">
    <citation type="submission" date="2023-07" db="EMBL/GenBank/DDBJ databases">
        <authorList>
            <consortium name="CYATHOMIX"/>
        </authorList>
    </citation>
    <scope>NUCLEOTIDE SEQUENCE</scope>
    <source>
        <strain evidence="6">N/A</strain>
    </source>
</reference>
<gene>
    <name evidence="6" type="ORF">CYNAS_LOCUS303</name>
</gene>
<dbReference type="AlphaFoldDB" id="A0AA36DJL7"/>
<evidence type="ECO:0000313" key="6">
    <source>
        <dbReference type="EMBL" id="CAJ0588320.1"/>
    </source>
</evidence>
<keyword evidence="7" id="KW-1185">Reference proteome</keyword>
<dbReference type="InterPro" id="IPR036084">
    <property type="entry name" value="Ser_inhib-like_sf"/>
</dbReference>
<evidence type="ECO:0000256" key="4">
    <source>
        <dbReference type="SAM" id="MobiDB-lite"/>
    </source>
</evidence>
<feature type="domain" description="TIL" evidence="5">
    <location>
        <begin position="62"/>
        <end position="115"/>
    </location>
</feature>
<dbReference type="PANTHER" id="PTHR23259">
    <property type="entry name" value="RIDDLE"/>
    <property type="match status" value="1"/>
</dbReference>
<evidence type="ECO:0000256" key="2">
    <source>
        <dbReference type="ARBA" id="ARBA00022900"/>
    </source>
</evidence>
<feature type="region of interest" description="Disordered" evidence="4">
    <location>
        <begin position="185"/>
        <end position="204"/>
    </location>
</feature>
<comment type="caution">
    <text evidence="6">The sequence shown here is derived from an EMBL/GenBank/DDBJ whole genome shotgun (WGS) entry which is preliminary data.</text>
</comment>
<sequence length="204" mass="21377">MIEGKPKCVPEALSRRSQEDSNPCASKSCPVGTECRLQQVQCIRAPCPPLAVCETPAGNNKCGVNETFKECATKCEPTCANKSPICIEMCAPGKCQCKPGFYRNTTGQCVTEADCVSRASSMFPKCGTNEVMTLCTSLCGEPTCGAPEQKLCTAGCGPEGCKCAMGYLRDSNGSCVTPDKCPPSSNNLTATAKPPSKPLTNLPG</sequence>
<dbReference type="CDD" id="cd19941">
    <property type="entry name" value="TIL"/>
    <property type="match status" value="2"/>
</dbReference>
<dbReference type="Proteomes" id="UP001176961">
    <property type="component" value="Unassembled WGS sequence"/>
</dbReference>
<keyword evidence="2" id="KW-0722">Serine protease inhibitor</keyword>
<feature type="region of interest" description="Disordered" evidence="4">
    <location>
        <begin position="1"/>
        <end position="27"/>
    </location>
</feature>
<dbReference type="InterPro" id="IPR051368">
    <property type="entry name" value="SerProtInhib-TIL_Domain"/>
</dbReference>
<dbReference type="EMBL" id="CATQJL010000001">
    <property type="protein sequence ID" value="CAJ0588320.1"/>
    <property type="molecule type" value="Genomic_DNA"/>
</dbReference>
<feature type="domain" description="TIL" evidence="5">
    <location>
        <begin position="126"/>
        <end position="181"/>
    </location>
</feature>
<evidence type="ECO:0000256" key="3">
    <source>
        <dbReference type="ARBA" id="ARBA00023157"/>
    </source>
</evidence>
<organism evidence="6 7">
    <name type="scientific">Cylicocyclus nassatus</name>
    <name type="common">Nematode worm</name>
    <dbReference type="NCBI Taxonomy" id="53992"/>
    <lineage>
        <taxon>Eukaryota</taxon>
        <taxon>Metazoa</taxon>
        <taxon>Ecdysozoa</taxon>
        <taxon>Nematoda</taxon>
        <taxon>Chromadorea</taxon>
        <taxon>Rhabditida</taxon>
        <taxon>Rhabditina</taxon>
        <taxon>Rhabditomorpha</taxon>
        <taxon>Strongyloidea</taxon>
        <taxon>Strongylidae</taxon>
        <taxon>Cylicocyclus</taxon>
    </lineage>
</organism>
<dbReference type="SUPFAM" id="SSF57567">
    <property type="entry name" value="Serine protease inhibitors"/>
    <property type="match status" value="2"/>
</dbReference>
<dbReference type="Gene3D" id="2.10.25.10">
    <property type="entry name" value="Laminin"/>
    <property type="match status" value="2"/>
</dbReference>
<evidence type="ECO:0000313" key="7">
    <source>
        <dbReference type="Proteomes" id="UP001176961"/>
    </source>
</evidence>
<feature type="compositionally biased region" description="Basic and acidic residues" evidence="4">
    <location>
        <begin position="1"/>
        <end position="19"/>
    </location>
</feature>
<proteinExistence type="predicted"/>
<keyword evidence="1" id="KW-0646">Protease inhibitor</keyword>
<dbReference type="InterPro" id="IPR002919">
    <property type="entry name" value="TIL_dom"/>
</dbReference>
<evidence type="ECO:0000256" key="1">
    <source>
        <dbReference type="ARBA" id="ARBA00022690"/>
    </source>
</evidence>
<keyword evidence="3" id="KW-1015">Disulfide bond</keyword>
<dbReference type="PANTHER" id="PTHR23259:SF70">
    <property type="entry name" value="ACCESSORY GLAND PROTEIN ACP62F-RELATED"/>
    <property type="match status" value="1"/>
</dbReference>